<keyword evidence="13 20" id="KW-0560">Oxidoreductase</keyword>
<dbReference type="SUPFAM" id="SSF52343">
    <property type="entry name" value="Ferredoxin reductase-like, C-terminal NADP-linked domain"/>
    <property type="match status" value="1"/>
</dbReference>
<comment type="caution">
    <text evidence="25">The sequence shown here is derived from an EMBL/GenBank/DDBJ whole genome shotgun (WGS) entry which is preliminary data.</text>
</comment>
<dbReference type="InterPro" id="IPR003097">
    <property type="entry name" value="CysJ-like_FAD-binding"/>
</dbReference>
<keyword evidence="7" id="KW-1000">Mitochondrion outer membrane</keyword>
<comment type="cofactor">
    <cofactor evidence="1">
        <name>FMN</name>
        <dbReference type="ChEBI" id="CHEBI:58210"/>
    </cofactor>
</comment>
<dbReference type="EC" id="1.6.2.4" evidence="20"/>
<evidence type="ECO:0000256" key="1">
    <source>
        <dbReference type="ARBA" id="ARBA00001917"/>
    </source>
</evidence>
<gene>
    <name evidence="25" type="ORF">BJX68DRAFT_253836</name>
</gene>
<dbReference type="InterPro" id="IPR001094">
    <property type="entry name" value="Flavdoxin-like"/>
</dbReference>
<comment type="catalytic activity">
    <reaction evidence="19 20">
        <text>2 oxidized [cytochrome P450] + NADPH = 2 reduced [cytochrome P450] + NADP(+) + H(+)</text>
        <dbReference type="Rhea" id="RHEA:24040"/>
        <dbReference type="Rhea" id="RHEA-COMP:14627"/>
        <dbReference type="Rhea" id="RHEA-COMP:14628"/>
        <dbReference type="ChEBI" id="CHEBI:15378"/>
        <dbReference type="ChEBI" id="CHEBI:55376"/>
        <dbReference type="ChEBI" id="CHEBI:57783"/>
        <dbReference type="ChEBI" id="CHEBI:58349"/>
        <dbReference type="ChEBI" id="CHEBI:60344"/>
        <dbReference type="EC" id="1.6.2.4"/>
    </reaction>
</comment>
<dbReference type="PANTHER" id="PTHR19384:SF17">
    <property type="entry name" value="NADPH--CYTOCHROME P450 REDUCTASE"/>
    <property type="match status" value="1"/>
</dbReference>
<evidence type="ECO:0000256" key="20">
    <source>
        <dbReference type="PIRNR" id="PIRNR000208"/>
    </source>
</evidence>
<feature type="domain" description="Flavodoxin-like" evidence="23">
    <location>
        <begin position="88"/>
        <end position="234"/>
    </location>
</feature>
<dbReference type="InterPro" id="IPR008254">
    <property type="entry name" value="Flavodoxin/NO_synth"/>
</dbReference>
<dbReference type="InterPro" id="IPR001709">
    <property type="entry name" value="Flavoprot_Pyr_Nucl_cyt_Rdtase"/>
</dbReference>
<dbReference type="InterPro" id="IPR029039">
    <property type="entry name" value="Flavoprotein-like_sf"/>
</dbReference>
<proteinExistence type="inferred from homology"/>
<evidence type="ECO:0000256" key="18">
    <source>
        <dbReference type="ARBA" id="ARBA00023221"/>
    </source>
</evidence>
<evidence type="ECO:0000259" key="23">
    <source>
        <dbReference type="PROSITE" id="PS50902"/>
    </source>
</evidence>
<dbReference type="GeneID" id="98157956"/>
<dbReference type="PROSITE" id="PS50902">
    <property type="entry name" value="FLAVODOXIN_LIKE"/>
    <property type="match status" value="1"/>
</dbReference>
<feature type="region of interest" description="Disordered" evidence="21">
    <location>
        <begin position="54"/>
        <end position="73"/>
    </location>
</feature>
<dbReference type="SUPFAM" id="SSF63380">
    <property type="entry name" value="Riboflavin synthase domain-like"/>
    <property type="match status" value="1"/>
</dbReference>
<dbReference type="PIRSF" id="PIRSF000208">
    <property type="entry name" value="P450R"/>
    <property type="match status" value="1"/>
</dbReference>
<keyword evidence="11" id="KW-0752">Steroid biosynthesis</keyword>
<evidence type="ECO:0000256" key="22">
    <source>
        <dbReference type="SAM" id="Phobius"/>
    </source>
</evidence>
<evidence type="ECO:0000256" key="13">
    <source>
        <dbReference type="ARBA" id="ARBA00023002"/>
    </source>
</evidence>
<dbReference type="EMBL" id="JBFXLR010000010">
    <property type="protein sequence ID" value="KAL2855266.1"/>
    <property type="molecule type" value="Genomic_DNA"/>
</dbReference>
<keyword evidence="26" id="KW-1185">Reference proteome</keyword>
<dbReference type="SUPFAM" id="SSF52218">
    <property type="entry name" value="Flavoproteins"/>
    <property type="match status" value="1"/>
</dbReference>
<keyword evidence="7" id="KW-0496">Mitochondrion</keyword>
<keyword evidence="14" id="KW-0756">Sterol biosynthesis</keyword>
<dbReference type="RefSeq" id="XP_070901922.1">
    <property type="nucleotide sequence ID" value="XM_071042792.1"/>
</dbReference>
<evidence type="ECO:0000313" key="25">
    <source>
        <dbReference type="EMBL" id="KAL2855266.1"/>
    </source>
</evidence>
<evidence type="ECO:0000256" key="6">
    <source>
        <dbReference type="ARBA" id="ARBA00022692"/>
    </source>
</evidence>
<keyword evidence="18" id="KW-0753">Steroid metabolism</keyword>
<accession>A0ABR4KSN4</accession>
<dbReference type="InterPro" id="IPR023208">
    <property type="entry name" value="P450R"/>
</dbReference>
<evidence type="ECO:0000259" key="24">
    <source>
        <dbReference type="PROSITE" id="PS51384"/>
    </source>
</evidence>
<dbReference type="PRINTS" id="PR00371">
    <property type="entry name" value="FPNCR"/>
</dbReference>
<evidence type="ECO:0000256" key="14">
    <source>
        <dbReference type="ARBA" id="ARBA00023011"/>
    </source>
</evidence>
<protein>
    <recommendedName>
        <fullName evidence="20">NADPH--cytochrome P450 reductase</fullName>
        <ecNumber evidence="20">1.6.2.4</ecNumber>
    </recommendedName>
</protein>
<evidence type="ECO:0000256" key="9">
    <source>
        <dbReference type="ARBA" id="ARBA00022827"/>
    </source>
</evidence>
<dbReference type="Gene3D" id="3.40.50.360">
    <property type="match status" value="1"/>
</dbReference>
<keyword evidence="8 20" id="KW-0256">Endoplasmic reticulum</keyword>
<dbReference type="PROSITE" id="PS51384">
    <property type="entry name" value="FAD_FR"/>
    <property type="match status" value="1"/>
</dbReference>
<evidence type="ECO:0000256" key="2">
    <source>
        <dbReference type="ARBA" id="ARBA00001974"/>
    </source>
</evidence>
<evidence type="ECO:0000313" key="26">
    <source>
        <dbReference type="Proteomes" id="UP001610444"/>
    </source>
</evidence>
<evidence type="ECO:0000256" key="10">
    <source>
        <dbReference type="ARBA" id="ARBA00022857"/>
    </source>
</evidence>
<keyword evidence="5" id="KW-0288">FMN</keyword>
<reference evidence="25 26" key="1">
    <citation type="submission" date="2024-07" db="EMBL/GenBank/DDBJ databases">
        <title>Section-level genome sequencing and comparative genomics of Aspergillus sections Usti and Cavernicolus.</title>
        <authorList>
            <consortium name="Lawrence Berkeley National Laboratory"/>
            <person name="Nybo J.L."/>
            <person name="Vesth T.C."/>
            <person name="Theobald S."/>
            <person name="Frisvad J.C."/>
            <person name="Larsen T.O."/>
            <person name="Kjaerboelling I."/>
            <person name="Rothschild-Mancinelli K."/>
            <person name="Lyhne E.K."/>
            <person name="Kogle M.E."/>
            <person name="Barry K."/>
            <person name="Clum A."/>
            <person name="Na H."/>
            <person name="Ledsgaard L."/>
            <person name="Lin J."/>
            <person name="Lipzen A."/>
            <person name="Kuo A."/>
            <person name="Riley R."/>
            <person name="Mondo S."/>
            <person name="LaButti K."/>
            <person name="Haridas S."/>
            <person name="Pangalinan J."/>
            <person name="Salamov A.A."/>
            <person name="Simmons B.A."/>
            <person name="Magnuson J.K."/>
            <person name="Chen J."/>
            <person name="Drula E."/>
            <person name="Henrissat B."/>
            <person name="Wiebenga A."/>
            <person name="Lubbers R.J."/>
            <person name="Gomes A.C."/>
            <person name="Macurrencykelacurrency M.R."/>
            <person name="Stajich J."/>
            <person name="Grigoriev I.V."/>
            <person name="Mortensen U.H."/>
            <person name="De vries R.P."/>
            <person name="Baker S.E."/>
            <person name="Andersen M.R."/>
        </authorList>
    </citation>
    <scope>NUCLEOTIDE SEQUENCE [LARGE SCALE GENOMIC DNA]</scope>
    <source>
        <strain evidence="25 26">CBS 756.74</strain>
    </source>
</reference>
<dbReference type="InterPro" id="IPR017938">
    <property type="entry name" value="Riboflavin_synthase-like_b-brl"/>
</dbReference>
<evidence type="ECO:0000256" key="17">
    <source>
        <dbReference type="ARBA" id="ARBA00023166"/>
    </source>
</evidence>
<dbReference type="Pfam" id="PF00667">
    <property type="entry name" value="FAD_binding_1"/>
    <property type="match status" value="1"/>
</dbReference>
<evidence type="ECO:0000256" key="5">
    <source>
        <dbReference type="ARBA" id="ARBA00022643"/>
    </source>
</evidence>
<evidence type="ECO:0000256" key="8">
    <source>
        <dbReference type="ARBA" id="ARBA00022824"/>
    </source>
</evidence>
<dbReference type="Gene3D" id="1.20.990.10">
    <property type="entry name" value="NADPH-cytochrome p450 Reductase, Chain A, domain 3"/>
    <property type="match status" value="1"/>
</dbReference>
<dbReference type="InterPro" id="IPR039261">
    <property type="entry name" value="FNR_nucleotide-bd"/>
</dbReference>
<evidence type="ECO:0000256" key="4">
    <source>
        <dbReference type="ARBA" id="ARBA00022630"/>
    </source>
</evidence>
<dbReference type="InterPro" id="IPR001433">
    <property type="entry name" value="OxRdtase_FAD/NAD-bd"/>
</dbReference>
<keyword evidence="15" id="KW-0443">Lipid metabolism</keyword>
<comment type="similarity">
    <text evidence="20">In the C-terminal section; belongs to the flavoprotein pyridine nucleotide cytochrome reductase family.</text>
</comment>
<dbReference type="Proteomes" id="UP001610444">
    <property type="component" value="Unassembled WGS sequence"/>
</dbReference>
<keyword evidence="4" id="KW-0285">Flavoprotein</keyword>
<comment type="function">
    <text evidence="20">This enzyme is required for electron transfer from NADP to cytochrome P450.</text>
</comment>
<feature type="transmembrane region" description="Helical" evidence="22">
    <location>
        <begin position="25"/>
        <end position="44"/>
    </location>
</feature>
<comment type="subcellular location">
    <subcellularLocation>
        <location evidence="20">Endoplasmic reticulum membrane</location>
    </subcellularLocation>
</comment>
<comment type="cofactor">
    <cofactor evidence="2">
        <name>FAD</name>
        <dbReference type="ChEBI" id="CHEBI:57692"/>
    </cofactor>
</comment>
<keyword evidence="10 20" id="KW-0521">NADP</keyword>
<keyword evidence="9" id="KW-0274">FAD</keyword>
<sequence>MGDFELSAPTASQSPVEVYSSRTSSILATVCLTALVGLILWAYLRKALPGCRVSNTGRDRGVGPEANSSKTVSDRDIVQRMNAAKKDLVVFFGSQTGNSQDLAERLAKEGHSRFGLQTMAADLEDYDYETLVNFSPEKVAVFMLSSYGEGEPTDNAEQFFEFITSEEYEGRLDNMRYAMFGLGNSSYEHFNLVARKVDASLLQHGAKRLGALGEGDDAKGSTEDAFLSWKDELWQVLSSAMGLREQETQFEPSFTVSEVKMQSEGVFLGERSVDELNGTKSSPSGRHNPRIVPVRHSRELFRSTDRSCLHVELDIANSDLQYETGDHVAIWPMNSNAEVDRFLRVFGLLDKRHDKIHVSAVDGVSQVPIPTPTTYDAAARFYLEIAGPVSRQFLQTCARFAVDQQQKQALARLGNDKDYFAELVSSQMLNLAQLIEKISPNNPACPIPFAILIEGVRALQPRYYSISSSALVGNDRVAITAVVESTKFDGRWFKGVATNYLLGLKQQKCGGKPVAGGTAYALSGPRGKYELSVAAHVRQSHFRLPLDISRPVIMVGPGTGVAPFRAFIHERAAQLSAGLSPGKMLLFYGCRTMAEDFVYEDEWKECQRQLGPLFTMHTSFSRQGTEKVYVQDKLAQHAPTVRSVLVENGGYFYICGDARMARQVQAILCRILDEGAEPGEKIVQKLKATVRYQEDVW</sequence>
<keyword evidence="17" id="KW-1207">Sterol metabolism</keyword>
<dbReference type="InterPro" id="IPR023173">
    <property type="entry name" value="NADPH_Cyt_P450_Rdtase_alpha"/>
</dbReference>
<evidence type="ECO:0000256" key="15">
    <source>
        <dbReference type="ARBA" id="ARBA00023098"/>
    </source>
</evidence>
<feature type="domain" description="FAD-binding FR-type" evidence="24">
    <location>
        <begin position="287"/>
        <end position="532"/>
    </location>
</feature>
<evidence type="ECO:0000256" key="19">
    <source>
        <dbReference type="ARBA" id="ARBA00049342"/>
    </source>
</evidence>
<dbReference type="Pfam" id="PF00258">
    <property type="entry name" value="Flavodoxin_1"/>
    <property type="match status" value="1"/>
</dbReference>
<evidence type="ECO:0000256" key="7">
    <source>
        <dbReference type="ARBA" id="ARBA00022787"/>
    </source>
</evidence>
<evidence type="ECO:0000256" key="16">
    <source>
        <dbReference type="ARBA" id="ARBA00023136"/>
    </source>
</evidence>
<evidence type="ECO:0000256" key="11">
    <source>
        <dbReference type="ARBA" id="ARBA00022955"/>
    </source>
</evidence>
<dbReference type="Gene3D" id="3.40.50.80">
    <property type="entry name" value="Nucleotide-binding domain of ferredoxin-NADP reductase (FNR) module"/>
    <property type="match status" value="1"/>
</dbReference>
<name>A0ABR4KSN4_9EURO</name>
<keyword evidence="6 22" id="KW-0812">Transmembrane</keyword>
<keyword evidence="16 20" id="KW-0472">Membrane</keyword>
<keyword evidence="12 22" id="KW-1133">Transmembrane helix</keyword>
<evidence type="ECO:0000256" key="21">
    <source>
        <dbReference type="SAM" id="MobiDB-lite"/>
    </source>
</evidence>
<dbReference type="PANTHER" id="PTHR19384">
    <property type="entry name" value="NITRIC OXIDE SYNTHASE-RELATED"/>
    <property type="match status" value="1"/>
</dbReference>
<evidence type="ECO:0000256" key="3">
    <source>
        <dbReference type="ARBA" id="ARBA00022516"/>
    </source>
</evidence>
<dbReference type="Pfam" id="PF00175">
    <property type="entry name" value="NAD_binding_1"/>
    <property type="match status" value="1"/>
</dbReference>
<evidence type="ECO:0000256" key="12">
    <source>
        <dbReference type="ARBA" id="ARBA00022989"/>
    </source>
</evidence>
<keyword evidence="3" id="KW-0444">Lipid biosynthesis</keyword>
<organism evidence="25 26">
    <name type="scientific">Aspergillus pseudodeflectus</name>
    <dbReference type="NCBI Taxonomy" id="176178"/>
    <lineage>
        <taxon>Eukaryota</taxon>
        <taxon>Fungi</taxon>
        <taxon>Dikarya</taxon>
        <taxon>Ascomycota</taxon>
        <taxon>Pezizomycotina</taxon>
        <taxon>Eurotiomycetes</taxon>
        <taxon>Eurotiomycetidae</taxon>
        <taxon>Eurotiales</taxon>
        <taxon>Aspergillaceae</taxon>
        <taxon>Aspergillus</taxon>
        <taxon>Aspergillus subgen. Nidulantes</taxon>
    </lineage>
</organism>
<dbReference type="Gene3D" id="2.40.30.10">
    <property type="entry name" value="Translation factors"/>
    <property type="match status" value="1"/>
</dbReference>
<dbReference type="PRINTS" id="PR00369">
    <property type="entry name" value="FLAVODOXIN"/>
</dbReference>
<dbReference type="InterPro" id="IPR017927">
    <property type="entry name" value="FAD-bd_FR_type"/>
</dbReference>